<dbReference type="Proteomes" id="UP000085678">
    <property type="component" value="Unplaced"/>
</dbReference>
<dbReference type="InParanoid" id="A0A1S3K2V5"/>
<dbReference type="GeneID" id="106178280"/>
<name>A0A1S3K2V5_LINAN</name>
<protein>
    <submittedName>
        <fullName evidence="3">Uncharacterized protein LOC106178280</fullName>
    </submittedName>
</protein>
<sequence>MKVLIALVALVAVASAVYPRVRSHVKPVTTYHNKVVVNRVPTVDYRKVHGYRTVQVPTVDYVPVRGYRTVSNVVSVPTTRYAVRRTVVDGYGYGAGYGYRAGYDAGYNGYGYDSYGKY</sequence>
<feature type="signal peptide" evidence="1">
    <location>
        <begin position="1"/>
        <end position="16"/>
    </location>
</feature>
<accession>A0A1S3K2V5</accession>
<proteinExistence type="predicted"/>
<reference evidence="3" key="1">
    <citation type="submission" date="2025-08" db="UniProtKB">
        <authorList>
            <consortium name="RefSeq"/>
        </authorList>
    </citation>
    <scope>IDENTIFICATION</scope>
    <source>
        <tissue evidence="3">Gonads</tissue>
    </source>
</reference>
<dbReference type="AlphaFoldDB" id="A0A1S3K2V5"/>
<evidence type="ECO:0000256" key="1">
    <source>
        <dbReference type="SAM" id="SignalP"/>
    </source>
</evidence>
<gene>
    <name evidence="3" type="primary">LOC106178280</name>
</gene>
<dbReference type="RefSeq" id="XP_013416857.1">
    <property type="nucleotide sequence ID" value="XM_013561403.1"/>
</dbReference>
<dbReference type="KEGG" id="lak:106178280"/>
<keyword evidence="2" id="KW-1185">Reference proteome</keyword>
<feature type="chain" id="PRO_5010356695" evidence="1">
    <location>
        <begin position="17"/>
        <end position="118"/>
    </location>
</feature>
<keyword evidence="1" id="KW-0732">Signal</keyword>
<evidence type="ECO:0000313" key="3">
    <source>
        <dbReference type="RefSeq" id="XP_013416857.1"/>
    </source>
</evidence>
<evidence type="ECO:0000313" key="2">
    <source>
        <dbReference type="Proteomes" id="UP000085678"/>
    </source>
</evidence>
<organism evidence="2 3">
    <name type="scientific">Lingula anatina</name>
    <name type="common">Brachiopod</name>
    <name type="synonym">Lingula unguis</name>
    <dbReference type="NCBI Taxonomy" id="7574"/>
    <lineage>
        <taxon>Eukaryota</taxon>
        <taxon>Metazoa</taxon>
        <taxon>Spiralia</taxon>
        <taxon>Lophotrochozoa</taxon>
        <taxon>Brachiopoda</taxon>
        <taxon>Linguliformea</taxon>
        <taxon>Lingulata</taxon>
        <taxon>Lingulida</taxon>
        <taxon>Linguloidea</taxon>
        <taxon>Lingulidae</taxon>
        <taxon>Lingula</taxon>
    </lineage>
</organism>